<organism evidence="1 2">
    <name type="scientific">Phaeocystidibacter marisrubri</name>
    <dbReference type="NCBI Taxonomy" id="1577780"/>
    <lineage>
        <taxon>Bacteria</taxon>
        <taxon>Pseudomonadati</taxon>
        <taxon>Bacteroidota</taxon>
        <taxon>Flavobacteriia</taxon>
        <taxon>Flavobacteriales</taxon>
        <taxon>Phaeocystidibacteraceae</taxon>
        <taxon>Phaeocystidibacter</taxon>
    </lineage>
</organism>
<dbReference type="RefSeq" id="WP_151691988.1">
    <property type="nucleotide sequence ID" value="NZ_BMGX01000002.1"/>
</dbReference>
<proteinExistence type="predicted"/>
<dbReference type="OrthoDB" id="5464673at2"/>
<evidence type="ECO:0000313" key="1">
    <source>
        <dbReference type="EMBL" id="KAB2817417.1"/>
    </source>
</evidence>
<gene>
    <name evidence="1" type="ORF">F8C82_03200</name>
</gene>
<evidence type="ECO:0000313" key="2">
    <source>
        <dbReference type="Proteomes" id="UP000484164"/>
    </source>
</evidence>
<dbReference type="PANTHER" id="PTHR37841">
    <property type="entry name" value="GLR2918 PROTEIN"/>
    <property type="match status" value="1"/>
</dbReference>
<accession>A0A6L3ZHV2</accession>
<sequence length="665" mass="77372">MKLTFLSLFYFVTSLSVYSYQSLQISDSGRYKIEIEGKIGFTNSRGELIIHPQFDDASNFDSYFAFVQKSGRFGVIDTNGRYLVPAIFDLISEDQFNNHWEAFIGEQLYTIGEDWKIYRIDSNLRKHLSYPLYSNNYPEDPDYLVRYDSEELVIHDWTGQKLASIPKNEEFIGHNELLVFPYHQPQKHFVNRITGTSTVLHLPGNLKWSYDSEYILHIEESDTLTHINILNFEGEWVDSMTTISSNLLELELHGDFLFFKKKQIREAVWNVKRIGSSGFYLVSPEARVLYAIGELIVIEYSADSIRSIRIGDESAERLYFNNMDWTEQRQMTPNLFTSGFEWFSKGNSLLCLNQNGEVVQERKCDFRIERIAGQFLIFSNDSNDLISIGDLQGNWQTPFIYDIVEFDKDYIEVESTGFTGHQYILADGSMVRNASTNPEPSRKLNINYRIINQVQLFSSVFDSSSSRRAPSEKFYYPINKKEFEDTLLLLISEPCFRWDKDTNILARRVEFINNTSDTVFLAKHNLAVYQTIQAQTENGDWKDIQHTPNSGCGNSYSTSFLPPQFAWSWLIPEFEGGVETEMRVSLSHLYFKPSPNTSQDDLMFEYTYPSNDSLNYFPSDTETKNHIPALDSREHSIQSTSFKGRINPVQFWKFSIRQPYGFFRY</sequence>
<reference evidence="1 2" key="1">
    <citation type="submission" date="2019-10" db="EMBL/GenBank/DDBJ databases">
        <title>Genome sequence of Phaeocystidibacter marisrubri JCM30614 (type strain).</title>
        <authorList>
            <person name="Bowman J.P."/>
        </authorList>
    </citation>
    <scope>NUCLEOTIDE SEQUENCE [LARGE SCALE GENOMIC DNA]</scope>
    <source>
        <strain evidence="1 2">JCM 30614</strain>
    </source>
</reference>
<comment type="caution">
    <text evidence="1">The sequence shown here is derived from an EMBL/GenBank/DDBJ whole genome shotgun (WGS) entry which is preliminary data.</text>
</comment>
<protein>
    <submittedName>
        <fullName evidence="1">WG repeat-containing protein</fullName>
    </submittedName>
</protein>
<name>A0A6L3ZHV2_9FLAO</name>
<dbReference type="AlphaFoldDB" id="A0A6L3ZHV2"/>
<dbReference type="Proteomes" id="UP000484164">
    <property type="component" value="Unassembled WGS sequence"/>
</dbReference>
<dbReference type="Pfam" id="PF14903">
    <property type="entry name" value="WG_beta_rep"/>
    <property type="match status" value="2"/>
</dbReference>
<dbReference type="InterPro" id="IPR032774">
    <property type="entry name" value="WG_beta_rep"/>
</dbReference>
<dbReference type="EMBL" id="WBVQ01000001">
    <property type="protein sequence ID" value="KAB2817417.1"/>
    <property type="molecule type" value="Genomic_DNA"/>
</dbReference>
<dbReference type="PANTHER" id="PTHR37841:SF1">
    <property type="entry name" value="DUF3298 DOMAIN-CONTAINING PROTEIN"/>
    <property type="match status" value="1"/>
</dbReference>
<keyword evidence="2" id="KW-1185">Reference proteome</keyword>